<evidence type="ECO:0000313" key="9">
    <source>
        <dbReference type="Proteomes" id="UP000008311"/>
    </source>
</evidence>
<evidence type="ECO:0000259" key="6">
    <source>
        <dbReference type="Pfam" id="PF06813"/>
    </source>
</evidence>
<feature type="transmembrane region" description="Helical" evidence="5">
    <location>
        <begin position="238"/>
        <end position="257"/>
    </location>
</feature>
<keyword evidence="4 5" id="KW-0472">Membrane</keyword>
<dbReference type="InterPro" id="IPR010658">
    <property type="entry name" value="Nodulin-like"/>
</dbReference>
<dbReference type="InParanoid" id="B9S0E7"/>
<dbReference type="InterPro" id="IPR056555">
    <property type="entry name" value="NFD4_C"/>
</dbReference>
<gene>
    <name evidence="8" type="ORF">RCOM_1353720</name>
</gene>
<feature type="domain" description="NFD4 C-terminal" evidence="7">
    <location>
        <begin position="327"/>
        <end position="525"/>
    </location>
</feature>
<evidence type="ECO:0000256" key="2">
    <source>
        <dbReference type="ARBA" id="ARBA00022692"/>
    </source>
</evidence>
<comment type="subcellular location">
    <subcellularLocation>
        <location evidence="1">Membrane</location>
        <topology evidence="1">Multi-pass membrane protein</topology>
    </subcellularLocation>
</comment>
<dbReference type="Pfam" id="PF23262">
    <property type="entry name" value="NFD4_C"/>
    <property type="match status" value="1"/>
</dbReference>
<protein>
    <submittedName>
        <fullName evidence="8">Uncharacterized protein</fullName>
    </submittedName>
</protein>
<evidence type="ECO:0000256" key="1">
    <source>
        <dbReference type="ARBA" id="ARBA00004141"/>
    </source>
</evidence>
<keyword evidence="3 5" id="KW-1133">Transmembrane helix</keyword>
<feature type="transmembrane region" description="Helical" evidence="5">
    <location>
        <begin position="143"/>
        <end position="166"/>
    </location>
</feature>
<dbReference type="Pfam" id="PF06813">
    <property type="entry name" value="Nodulin-like"/>
    <property type="match status" value="1"/>
</dbReference>
<feature type="transmembrane region" description="Helical" evidence="5">
    <location>
        <begin position="423"/>
        <end position="445"/>
    </location>
</feature>
<dbReference type="InterPro" id="IPR036259">
    <property type="entry name" value="MFS_trans_sf"/>
</dbReference>
<dbReference type="SUPFAM" id="SSF103473">
    <property type="entry name" value="MFS general substrate transporter"/>
    <property type="match status" value="1"/>
</dbReference>
<feature type="domain" description="Nodulin-like" evidence="6">
    <location>
        <begin position="12"/>
        <end position="257"/>
    </location>
</feature>
<evidence type="ECO:0000313" key="8">
    <source>
        <dbReference type="EMBL" id="EEF42880.1"/>
    </source>
</evidence>
<dbReference type="PANTHER" id="PTHR21576">
    <property type="entry name" value="UNCHARACTERIZED NODULIN-LIKE PROTEIN"/>
    <property type="match status" value="1"/>
</dbReference>
<dbReference type="eggNOG" id="ENOG502QRB8">
    <property type="taxonomic scope" value="Eukaryota"/>
</dbReference>
<reference evidence="9" key="1">
    <citation type="journal article" date="2010" name="Nat. Biotechnol.">
        <title>Draft genome sequence of the oilseed species Ricinus communis.</title>
        <authorList>
            <person name="Chan A.P."/>
            <person name="Crabtree J."/>
            <person name="Zhao Q."/>
            <person name="Lorenzi H."/>
            <person name="Orvis J."/>
            <person name="Puiu D."/>
            <person name="Melake-Berhan A."/>
            <person name="Jones K.M."/>
            <person name="Redman J."/>
            <person name="Chen G."/>
            <person name="Cahoon E.B."/>
            <person name="Gedil M."/>
            <person name="Stanke M."/>
            <person name="Haas B.J."/>
            <person name="Wortman J.R."/>
            <person name="Fraser-Liggett C.M."/>
            <person name="Ravel J."/>
            <person name="Rabinowicz P.D."/>
        </authorList>
    </citation>
    <scope>NUCLEOTIDE SEQUENCE [LARGE SCALE GENOMIC DNA]</scope>
    <source>
        <strain evidence="9">cv. Hale</strain>
    </source>
</reference>
<evidence type="ECO:0000259" key="7">
    <source>
        <dbReference type="Pfam" id="PF23262"/>
    </source>
</evidence>
<feature type="transmembrane region" description="Helical" evidence="5">
    <location>
        <begin position="12"/>
        <end position="35"/>
    </location>
</feature>
<name>B9S0E7_RICCO</name>
<organism evidence="8 9">
    <name type="scientific">Ricinus communis</name>
    <name type="common">Castor bean</name>
    <dbReference type="NCBI Taxonomy" id="3988"/>
    <lineage>
        <taxon>Eukaryota</taxon>
        <taxon>Viridiplantae</taxon>
        <taxon>Streptophyta</taxon>
        <taxon>Embryophyta</taxon>
        <taxon>Tracheophyta</taxon>
        <taxon>Spermatophyta</taxon>
        <taxon>Magnoliopsida</taxon>
        <taxon>eudicotyledons</taxon>
        <taxon>Gunneridae</taxon>
        <taxon>Pentapetalae</taxon>
        <taxon>rosids</taxon>
        <taxon>fabids</taxon>
        <taxon>Malpighiales</taxon>
        <taxon>Euphorbiaceae</taxon>
        <taxon>Acalyphoideae</taxon>
        <taxon>Acalypheae</taxon>
        <taxon>Ricinus</taxon>
    </lineage>
</organism>
<dbReference type="EMBL" id="EQ973837">
    <property type="protein sequence ID" value="EEF42880.1"/>
    <property type="molecule type" value="Genomic_DNA"/>
</dbReference>
<dbReference type="CDD" id="cd17354">
    <property type="entry name" value="MFS_Mch1p_like"/>
    <property type="match status" value="1"/>
</dbReference>
<dbReference type="Gene3D" id="1.20.1250.20">
    <property type="entry name" value="MFS general substrate transporter like domains"/>
    <property type="match status" value="1"/>
</dbReference>
<feature type="transmembrane region" description="Helical" evidence="5">
    <location>
        <begin position="172"/>
        <end position="192"/>
    </location>
</feature>
<accession>B9S0E7</accession>
<feature type="transmembrane region" description="Helical" evidence="5">
    <location>
        <begin position="77"/>
        <end position="98"/>
    </location>
</feature>
<feature type="transmembrane region" description="Helical" evidence="5">
    <location>
        <begin position="204"/>
        <end position="226"/>
    </location>
</feature>
<feature type="transmembrane region" description="Helical" evidence="5">
    <location>
        <begin position="320"/>
        <end position="347"/>
    </location>
</feature>
<feature type="transmembrane region" description="Helical" evidence="5">
    <location>
        <begin position="398"/>
        <end position="417"/>
    </location>
</feature>
<evidence type="ECO:0000256" key="3">
    <source>
        <dbReference type="ARBA" id="ARBA00022989"/>
    </source>
</evidence>
<feature type="transmembrane region" description="Helical" evidence="5">
    <location>
        <begin position="367"/>
        <end position="386"/>
    </location>
</feature>
<dbReference type="STRING" id="3988.B9S0E7"/>
<proteinExistence type="predicted"/>
<evidence type="ECO:0000256" key="4">
    <source>
        <dbReference type="ARBA" id="ARBA00023136"/>
    </source>
</evidence>
<dbReference type="Proteomes" id="UP000008311">
    <property type="component" value="Unassembled WGS sequence"/>
</dbReference>
<evidence type="ECO:0000256" key="5">
    <source>
        <dbReference type="SAM" id="Phobius"/>
    </source>
</evidence>
<dbReference type="GO" id="GO:0016020">
    <property type="term" value="C:membrane"/>
    <property type="evidence" value="ECO:0000318"/>
    <property type="project" value="GO_Central"/>
</dbReference>
<dbReference type="PANTHER" id="PTHR21576:SF80">
    <property type="entry name" value="NODULIN-LIKE DOMAIN-CONTAINING PROTEIN"/>
    <property type="match status" value="1"/>
</dbReference>
<sequence length="561" mass="62039">MKSFSLQVVSGRWFMVFASLLIMSVNGTSYMYGLYSGVIKSSLGYDQTTLNTLSFFKDLGGNLGVSAGLIFEVMPPWVVLSIGSVMNFSAYFLIWIAVTGRVAKPHVWQMCLYMCLATNAASYPNTAALVTSVRNFPESRGSVIGLLKGFIGLSGAIMTQIYHAFYGNDSKSLILLIAWLPSFVPLAFLWTIRIKKDVRQAKELKVFCNFLYIALVLAGFLMIITIVQNKLKFTRPEYILSATIVLLLLFFPFAIVVKEEFNLWKCKKQALNNLSQLNVAAEDPTSTSPEAKLEPFSCFKNIFSFKNIFRQPDRGEDYTILQAIFSIDMLILFISTTCGVGGALAAIDNLGQIANSLGYQAQNTATFLSLVSIWNFLGRVLAGFASEIVLTKYKFPRPLILTFVILISCTGHVLIAFGVPSSLYFSSIIIGFCLGAQLPLVSVVISEIFGLKHFSTLYSVGSVSSPVGSYIFNVKVAGHLYDKEALKQMEALGIKREQGKELNCRATFLGFLASIGLVLRTRKFYRGDIYKNFRKGVIPSEESGAKDNVAATLNHNQQINH</sequence>
<keyword evidence="9" id="KW-1185">Reference proteome</keyword>
<dbReference type="AlphaFoldDB" id="B9S0E7"/>
<keyword evidence="2 5" id="KW-0812">Transmembrane</keyword>